<evidence type="ECO:0000259" key="2">
    <source>
        <dbReference type="Pfam" id="PF09687"/>
    </source>
</evidence>
<evidence type="ECO:0000313" key="4">
    <source>
        <dbReference type="Proteomes" id="UP000195012"/>
    </source>
</evidence>
<dbReference type="VEuPathDB" id="PlasmoDB:PKA1H_120052100"/>
<sequence length="401" mass="47278">MQSQCGSCQIVGAKQERKMDEKKSTQRSSFFTKRTAMLFFVVACIFLKHQDDTPRQGVNAPLQVDNIVCRNLGSTETEEEAPSKNNSGFGGNKKVYLGKGAPKLNEKKLQGKEDYVGNARMDDKTYLNTLQESYDHMDNDDKKEQKRKEEKKKEKKKCQKKFSTWEKRKDKMEECKEKKYKDKISKNRKKCLRHDEQKHIDEAGELDKLLFGELELLEKYGTHKVSTFHYEMIPMDKLLTDDEINKELNEMEEMPKKCELVALYWKSYVNEIRNYVDTIRYLFEKFLELKKKQNFETLGKCNNKWKKCSKIVSTNFKDQRDYVNHIFYAHMTKENLSRDEFKEILGHLRDSWKELTLKVTQECVALLEEPIVPDVKILDYKPYSGKAFFKVTRMSSPQVSS</sequence>
<dbReference type="Gene3D" id="6.10.280.180">
    <property type="entry name" value="Plasmodium RESA, N-terminal helical domain"/>
    <property type="match status" value="1"/>
</dbReference>
<dbReference type="Pfam" id="PF09687">
    <property type="entry name" value="PRESAN"/>
    <property type="match status" value="1"/>
</dbReference>
<dbReference type="InterPro" id="IPR019111">
    <property type="entry name" value="PRESA_N"/>
</dbReference>
<evidence type="ECO:0000256" key="1">
    <source>
        <dbReference type="SAM" id="MobiDB-lite"/>
    </source>
</evidence>
<feature type="compositionally biased region" description="Basic and acidic residues" evidence="1">
    <location>
        <begin position="133"/>
        <end position="152"/>
    </location>
</feature>
<gene>
    <name evidence="3" type="ORF">PKNOH_S07470700</name>
</gene>
<proteinExistence type="predicted"/>
<name>A0A1Y3DQM6_PLAKN</name>
<dbReference type="VEuPathDB" id="PlasmoDB:PKA1H_120051500"/>
<evidence type="ECO:0000313" key="3">
    <source>
        <dbReference type="EMBL" id="OTN67121.1"/>
    </source>
</evidence>
<protein>
    <recommendedName>
        <fullName evidence="2">Plasmodium RESA N-terminal domain-containing protein</fullName>
    </recommendedName>
</protein>
<dbReference type="VEuPathDB" id="PlasmoDB:PKNOH_S07470700"/>
<dbReference type="Proteomes" id="UP000195012">
    <property type="component" value="Unassembled WGS sequence"/>
</dbReference>
<dbReference type="InterPro" id="IPR044885">
    <property type="entry name" value="PRESA_N_sf"/>
</dbReference>
<feature type="domain" description="Plasmodium RESA N-terminal" evidence="2">
    <location>
        <begin position="239"/>
        <end position="363"/>
    </location>
</feature>
<feature type="region of interest" description="Disordered" evidence="1">
    <location>
        <begin position="132"/>
        <end position="155"/>
    </location>
</feature>
<comment type="caution">
    <text evidence="3">The sequence shown here is derived from an EMBL/GenBank/DDBJ whole genome shotgun (WGS) entry which is preliminary data.</text>
</comment>
<reference evidence="3 4" key="1">
    <citation type="submission" date="2017-05" db="EMBL/GenBank/DDBJ databases">
        <title>PacBio assembly of a Plasmodium knowlesi genome sequence with Hi-C correction and manual annotation of the SICAvar gene family.</title>
        <authorList>
            <person name="Lapp S.A."/>
            <person name="Geraldo J.A."/>
            <person name="Chien J.-T."/>
            <person name="Ay F."/>
            <person name="Pakala S.B."/>
            <person name="Batugedara G."/>
            <person name="Humphrey J.C."/>
            <person name="Debarry J.D."/>
            <person name="Le Roch K.G."/>
            <person name="Galinski M.R."/>
            <person name="Kissinger J.C."/>
        </authorList>
    </citation>
    <scope>NUCLEOTIDE SEQUENCE [LARGE SCALE GENOMIC DNA]</scope>
    <source>
        <strain evidence="4">Malayan Strain Pk1 (A+)</strain>
    </source>
</reference>
<dbReference type="EMBL" id="NETL01000021">
    <property type="protein sequence ID" value="OTN67121.1"/>
    <property type="molecule type" value="Genomic_DNA"/>
</dbReference>
<dbReference type="VEuPathDB" id="PlasmoDB:PKNH_1032700"/>
<organism evidence="3 4">
    <name type="scientific">Plasmodium knowlesi</name>
    <dbReference type="NCBI Taxonomy" id="5850"/>
    <lineage>
        <taxon>Eukaryota</taxon>
        <taxon>Sar</taxon>
        <taxon>Alveolata</taxon>
        <taxon>Apicomplexa</taxon>
        <taxon>Aconoidasida</taxon>
        <taxon>Haemosporida</taxon>
        <taxon>Plasmodiidae</taxon>
        <taxon>Plasmodium</taxon>
        <taxon>Plasmodium (Plasmodium)</taxon>
    </lineage>
</organism>
<dbReference type="AlphaFoldDB" id="A0A1Y3DQM6"/>
<accession>A0A1Y3DQM6</accession>